<dbReference type="RefSeq" id="XP_042997227.1">
    <property type="nucleotide sequence ID" value="XM_043141293.1"/>
</dbReference>
<organism evidence="2 3">
    <name type="scientific">Ustilaginoidea virens</name>
    <name type="common">Rice false smut fungus</name>
    <name type="synonym">Villosiclava virens</name>
    <dbReference type="NCBI Taxonomy" id="1159556"/>
    <lineage>
        <taxon>Eukaryota</taxon>
        <taxon>Fungi</taxon>
        <taxon>Dikarya</taxon>
        <taxon>Ascomycota</taxon>
        <taxon>Pezizomycotina</taxon>
        <taxon>Sordariomycetes</taxon>
        <taxon>Hypocreomycetidae</taxon>
        <taxon>Hypocreales</taxon>
        <taxon>Clavicipitaceae</taxon>
        <taxon>Ustilaginoidea</taxon>
    </lineage>
</organism>
<reference evidence="2" key="1">
    <citation type="submission" date="2020-03" db="EMBL/GenBank/DDBJ databases">
        <title>A mixture of massive structural variations and highly conserved coding sequences in Ustilaginoidea virens genome.</title>
        <authorList>
            <person name="Zhang K."/>
            <person name="Zhao Z."/>
            <person name="Zhang Z."/>
            <person name="Li Y."/>
            <person name="Hsiang T."/>
            <person name="Sun W."/>
        </authorList>
    </citation>
    <scope>NUCLEOTIDE SEQUENCE</scope>
    <source>
        <strain evidence="2">UV-8b</strain>
    </source>
</reference>
<keyword evidence="3" id="KW-1185">Reference proteome</keyword>
<accession>A0A8E5HQ93</accession>
<dbReference type="AlphaFoldDB" id="A0A8E5HQ93"/>
<evidence type="ECO:0000256" key="1">
    <source>
        <dbReference type="SAM" id="MobiDB-lite"/>
    </source>
</evidence>
<gene>
    <name evidence="2" type="ORF">UV8b_03795</name>
</gene>
<name>A0A8E5HQ93_USTVR</name>
<dbReference type="GeneID" id="66064573"/>
<feature type="region of interest" description="Disordered" evidence="1">
    <location>
        <begin position="53"/>
        <end position="73"/>
    </location>
</feature>
<dbReference type="KEGG" id="uvi:66064573"/>
<evidence type="ECO:0000313" key="2">
    <source>
        <dbReference type="EMBL" id="QUC19554.1"/>
    </source>
</evidence>
<dbReference type="Proteomes" id="UP000027002">
    <property type="component" value="Chromosome 3"/>
</dbReference>
<evidence type="ECO:0000313" key="3">
    <source>
        <dbReference type="Proteomes" id="UP000027002"/>
    </source>
</evidence>
<dbReference type="EMBL" id="CP072755">
    <property type="protein sequence ID" value="QUC19554.1"/>
    <property type="molecule type" value="Genomic_DNA"/>
</dbReference>
<sequence length="73" mass="8296">MEDSHADASLCIEDDDADAPFHDATGRIGKWVQMIQTPRKPQASAQYDYQKLQQSAQHSRSPRWLITTGMHNL</sequence>
<protein>
    <submittedName>
        <fullName evidence="2">Uncharacterized protein</fullName>
    </submittedName>
</protein>
<proteinExistence type="predicted"/>